<evidence type="ECO:0000256" key="5">
    <source>
        <dbReference type="SAM" id="MobiDB-lite"/>
    </source>
</evidence>
<accession>A0A8J5GDC6</accession>
<feature type="compositionally biased region" description="Basic and acidic residues" evidence="5">
    <location>
        <begin position="707"/>
        <end position="744"/>
    </location>
</feature>
<dbReference type="GO" id="GO:0008270">
    <property type="term" value="F:zinc ion binding"/>
    <property type="evidence" value="ECO:0007669"/>
    <property type="project" value="InterPro"/>
</dbReference>
<evidence type="ECO:0000259" key="6">
    <source>
        <dbReference type="PROSITE" id="PS51194"/>
    </source>
</evidence>
<dbReference type="InterPro" id="IPR027417">
    <property type="entry name" value="P-loop_NTPase"/>
</dbReference>
<keyword evidence="3" id="KW-0347">Helicase</keyword>
<feature type="region of interest" description="Disordered" evidence="5">
    <location>
        <begin position="703"/>
        <end position="798"/>
    </location>
</feature>
<comment type="caution">
    <text evidence="7">The sequence shown here is derived from an EMBL/GenBank/DDBJ whole genome shotgun (WGS) entry which is preliminary data.</text>
</comment>
<dbReference type="GO" id="GO:0003676">
    <property type="term" value="F:nucleic acid binding"/>
    <property type="evidence" value="ECO:0007669"/>
    <property type="project" value="InterPro"/>
</dbReference>
<evidence type="ECO:0000313" key="7">
    <source>
        <dbReference type="EMBL" id="KAG6497747.1"/>
    </source>
</evidence>
<dbReference type="GO" id="GO:0005524">
    <property type="term" value="F:ATP binding"/>
    <property type="evidence" value="ECO:0007669"/>
    <property type="project" value="UniProtKB-KW"/>
</dbReference>
<dbReference type="InterPro" id="IPR036875">
    <property type="entry name" value="Znf_CCHC_sf"/>
</dbReference>
<organism evidence="7 8">
    <name type="scientific">Zingiber officinale</name>
    <name type="common">Ginger</name>
    <name type="synonym">Amomum zingiber</name>
    <dbReference type="NCBI Taxonomy" id="94328"/>
    <lineage>
        <taxon>Eukaryota</taxon>
        <taxon>Viridiplantae</taxon>
        <taxon>Streptophyta</taxon>
        <taxon>Embryophyta</taxon>
        <taxon>Tracheophyta</taxon>
        <taxon>Spermatophyta</taxon>
        <taxon>Magnoliopsida</taxon>
        <taxon>Liliopsida</taxon>
        <taxon>Zingiberales</taxon>
        <taxon>Zingiberaceae</taxon>
        <taxon>Zingiber</taxon>
    </lineage>
</organism>
<feature type="region of interest" description="Disordered" evidence="5">
    <location>
        <begin position="117"/>
        <end position="136"/>
    </location>
</feature>
<name>A0A8J5GDC6_ZINOF</name>
<dbReference type="PANTHER" id="PTHR12131:SF1">
    <property type="entry name" value="ATP-DEPENDENT RNA HELICASE SUPV3L1, MITOCHONDRIAL-RELATED"/>
    <property type="match status" value="1"/>
</dbReference>
<keyword evidence="8" id="KW-1185">Reference proteome</keyword>
<evidence type="ECO:0000256" key="3">
    <source>
        <dbReference type="ARBA" id="ARBA00022806"/>
    </source>
</evidence>
<feature type="domain" description="Helicase C-terminal" evidence="6">
    <location>
        <begin position="162"/>
        <end position="358"/>
    </location>
</feature>
<keyword evidence="1" id="KW-0547">Nucleotide-binding</keyword>
<sequence>MYCFIERRNPGPYQGAFYYQLSLSSKSDRLVLLWWAAGPFDLPVVLTPRYGVPDSYHRISIYWGKTPRDIFKMVRTIFQLAPKVGFLGGIRSIDQGLRLSEWKLSLDFMQASVSRGELSRENKTKKQSMRSGHGYKSVAHISRQTPLSKNDMNHIRRSQIPQIRDTLWQLVERDMLPGIWFIFSRRGCDAAVQYVEDYNLLDECESGEVELEYRRFRMKYPDAVRGVAVKGLLHGIAAHHAGCLPLWKSFVEELFQRGLVKVVFATETLAAGINMPARTSVISSLSKKGETGRTFLSPNELFQMAGRAGRRGIDEVGYVVFIQTPYEGAQECYELLSAALEPLVSQFTASYGMVLNLLSGSKVTRMFNDPECKELSQCKRTLEEARKLVEQSFGNYVGSNVMLAAKEELEKIQVEIGMLSLEVIEDAIDRKCQEQLSEIDYTEISGLQGQLRELRNTRSRAEDAASEKDDTGKELAGSVYPKDEMSSMAWKAPSMNNAKAPSSPWKAPSPLAENKVLPSADKLYSMEGALDLFKAPKDPQGSEKEEYQWTKKEQANFVANGRAEFYLLSVLSPQEVSRISAYKSAKELWEKFLELQRCVELKKEPNQDVILKARTDDSDSEASIDKGEAALMRKIRCYNYNEEGHVKDDCPKLKTKEKKKVPIKSKHKNLKATWDESSSESEVEKYVRLALLVDHHREDENSLEMSIDERGDSAKKGSLRTRDKVMHIKKGKIELRNTRSRAEDATSENDDTGKESMGSVHPKDEVLRKRTSPDENDERDSPRDKKPSRKATRREGQSWIRVSSTLNSWSITHTKRSAYGSLSALWKTPSMAWKAPSMNSAKAPSSPWKAPSLAVSQDKVLPSADKLYLMEGALDLFEGAEKRTRTELRRQMEIKRMAAWRQLLEEIGNEILPFVCLQYKDKEAVQHNIPAVYIGKLSSMSAEKIVNMVKLGSSDLGNLDIDSKAATDDEDGKLAYYLALSSDNTWYLFTEKWIKSIYRTGFPNISSGNGDLPRDSLMKLLMVEDFQWEKVVDSEFGSLLSMGGSLETWSWSLNVPVLSSLPEDAEVANQSGAYQDAVERYKEQRGKVSQLKKMITSTKGFKEFKKIIDKTKFTKEKIERMDARSKRLRKRISQIEPTGWREFLQISKVIQETKALDLNTQVIFPLGETAATIRGENELWLAMILRNKILLDLKPAQLAAVCGSLVSEGIKLRPWKSNSYVYEPSKNVIAVLHLFEDQRNSLIQIQENHGVKIPCELDGQFSGMVEAWASGLTWREIMMDCAMDEGDLARLLRRTIDLLAQIPKLPDIDPLLQKNAELARDVMDRAPISELAG</sequence>
<dbReference type="GO" id="GO:0055087">
    <property type="term" value="C:Ski complex"/>
    <property type="evidence" value="ECO:0007669"/>
    <property type="project" value="TreeGrafter"/>
</dbReference>
<keyword evidence="2" id="KW-0378">Hydrolase</keyword>
<reference evidence="7 8" key="1">
    <citation type="submission" date="2020-08" db="EMBL/GenBank/DDBJ databases">
        <title>Plant Genome Project.</title>
        <authorList>
            <person name="Zhang R.-G."/>
        </authorList>
    </citation>
    <scope>NUCLEOTIDE SEQUENCE [LARGE SCALE GENOMIC DNA]</scope>
    <source>
        <tissue evidence="7">Rhizome</tissue>
    </source>
</reference>
<dbReference type="SUPFAM" id="SSF57756">
    <property type="entry name" value="Retrovirus zinc finger-like domains"/>
    <property type="match status" value="1"/>
</dbReference>
<dbReference type="FunFam" id="1.10.3380.30:FF:000007">
    <property type="entry name" value="DExH-box ATP-dependent RNA helicase DExH15 chloroplastic"/>
    <property type="match status" value="1"/>
</dbReference>
<gene>
    <name evidence="7" type="ORF">ZIOFF_045652</name>
</gene>
<evidence type="ECO:0000256" key="4">
    <source>
        <dbReference type="ARBA" id="ARBA00022840"/>
    </source>
</evidence>
<dbReference type="GO" id="GO:0004386">
    <property type="term" value="F:helicase activity"/>
    <property type="evidence" value="ECO:0007669"/>
    <property type="project" value="UniProtKB-KW"/>
</dbReference>
<protein>
    <recommendedName>
        <fullName evidence="6">Helicase C-terminal domain-containing protein</fullName>
    </recommendedName>
</protein>
<dbReference type="GO" id="GO:0016787">
    <property type="term" value="F:hydrolase activity"/>
    <property type="evidence" value="ECO:0007669"/>
    <property type="project" value="UniProtKB-KW"/>
</dbReference>
<proteinExistence type="predicted"/>
<dbReference type="PANTHER" id="PTHR12131">
    <property type="entry name" value="ATP-DEPENDENT RNA AND DNA HELICASE"/>
    <property type="match status" value="1"/>
</dbReference>
<dbReference type="Pfam" id="PF08148">
    <property type="entry name" value="DSHCT"/>
    <property type="match status" value="1"/>
</dbReference>
<dbReference type="Pfam" id="PF25446">
    <property type="entry name" value="SH3_ISE2"/>
    <property type="match status" value="1"/>
</dbReference>
<dbReference type="InterPro" id="IPR050699">
    <property type="entry name" value="RNA-DNA_Helicase"/>
</dbReference>
<evidence type="ECO:0000313" key="8">
    <source>
        <dbReference type="Proteomes" id="UP000734854"/>
    </source>
</evidence>
<dbReference type="InterPro" id="IPR012961">
    <property type="entry name" value="Ski2/MTR4_C"/>
</dbReference>
<dbReference type="Proteomes" id="UP000734854">
    <property type="component" value="Unassembled WGS sequence"/>
</dbReference>
<dbReference type="SMART" id="SM00490">
    <property type="entry name" value="HELICc"/>
    <property type="match status" value="1"/>
</dbReference>
<dbReference type="SUPFAM" id="SSF52540">
    <property type="entry name" value="P-loop containing nucleoside triphosphate hydrolases"/>
    <property type="match status" value="1"/>
</dbReference>
<dbReference type="EMBL" id="JACMSC010000012">
    <property type="protein sequence ID" value="KAG6497747.1"/>
    <property type="molecule type" value="Genomic_DNA"/>
</dbReference>
<dbReference type="SMART" id="SM01142">
    <property type="entry name" value="DSHCT"/>
    <property type="match status" value="1"/>
</dbReference>
<dbReference type="Gene3D" id="1.10.3380.30">
    <property type="match status" value="1"/>
</dbReference>
<dbReference type="PROSITE" id="PS51194">
    <property type="entry name" value="HELICASE_CTER"/>
    <property type="match status" value="1"/>
</dbReference>
<dbReference type="CDD" id="cd18795">
    <property type="entry name" value="SF2_C_Ski2"/>
    <property type="match status" value="1"/>
</dbReference>
<dbReference type="Gene3D" id="4.10.60.10">
    <property type="entry name" value="Zinc finger, CCHC-type"/>
    <property type="match status" value="1"/>
</dbReference>
<evidence type="ECO:0000256" key="1">
    <source>
        <dbReference type="ARBA" id="ARBA00022741"/>
    </source>
</evidence>
<dbReference type="InterPro" id="IPR057416">
    <property type="entry name" value="SH3_ISE2"/>
</dbReference>
<feature type="compositionally biased region" description="Basic and acidic residues" evidence="5">
    <location>
        <begin position="455"/>
        <end position="473"/>
    </location>
</feature>
<dbReference type="Gene3D" id="3.40.50.300">
    <property type="entry name" value="P-loop containing nucleotide triphosphate hydrolases"/>
    <property type="match status" value="1"/>
</dbReference>
<evidence type="ECO:0000256" key="2">
    <source>
        <dbReference type="ARBA" id="ARBA00022801"/>
    </source>
</evidence>
<dbReference type="GO" id="GO:0070478">
    <property type="term" value="P:nuclear-transcribed mRNA catabolic process, 3'-5' exonucleolytic nonsense-mediated decay"/>
    <property type="evidence" value="ECO:0007669"/>
    <property type="project" value="TreeGrafter"/>
</dbReference>
<dbReference type="InterPro" id="IPR001650">
    <property type="entry name" value="Helicase_C-like"/>
</dbReference>
<feature type="region of interest" description="Disordered" evidence="5">
    <location>
        <begin position="455"/>
        <end position="477"/>
    </location>
</feature>
<feature type="compositionally biased region" description="Basic and acidic residues" evidence="5">
    <location>
        <begin position="761"/>
        <end position="785"/>
    </location>
</feature>
<keyword evidence="4" id="KW-0067">ATP-binding</keyword>